<comment type="caution">
    <text evidence="5">The sequence shown here is derived from an EMBL/GenBank/DDBJ whole genome shotgun (WGS) entry which is preliminary data.</text>
</comment>
<dbReference type="SMART" id="SM00342">
    <property type="entry name" value="HTH_ARAC"/>
    <property type="match status" value="1"/>
</dbReference>
<evidence type="ECO:0000313" key="6">
    <source>
        <dbReference type="Proteomes" id="UP000305921"/>
    </source>
</evidence>
<dbReference type="PANTHER" id="PTHR46796:SF6">
    <property type="entry name" value="ARAC SUBFAMILY"/>
    <property type="match status" value="1"/>
</dbReference>
<dbReference type="GO" id="GO:0003700">
    <property type="term" value="F:DNA-binding transcription factor activity"/>
    <property type="evidence" value="ECO:0007669"/>
    <property type="project" value="InterPro"/>
</dbReference>
<keyword evidence="2" id="KW-0238">DNA-binding</keyword>
<dbReference type="PROSITE" id="PS00041">
    <property type="entry name" value="HTH_ARAC_FAMILY_1"/>
    <property type="match status" value="1"/>
</dbReference>
<dbReference type="InterPro" id="IPR035418">
    <property type="entry name" value="AraC-bd_2"/>
</dbReference>
<dbReference type="InterPro" id="IPR018060">
    <property type="entry name" value="HTH_AraC"/>
</dbReference>
<keyword evidence="6" id="KW-1185">Reference proteome</keyword>
<dbReference type="SUPFAM" id="SSF46689">
    <property type="entry name" value="Homeodomain-like"/>
    <property type="match status" value="1"/>
</dbReference>
<proteinExistence type="predicted"/>
<dbReference type="InterPro" id="IPR050204">
    <property type="entry name" value="AraC_XylS_family_regulators"/>
</dbReference>
<feature type="domain" description="HTH araC/xylS-type" evidence="4">
    <location>
        <begin position="208"/>
        <end position="309"/>
    </location>
</feature>
<dbReference type="GO" id="GO:0043565">
    <property type="term" value="F:sequence-specific DNA binding"/>
    <property type="evidence" value="ECO:0007669"/>
    <property type="project" value="InterPro"/>
</dbReference>
<evidence type="ECO:0000256" key="1">
    <source>
        <dbReference type="ARBA" id="ARBA00023015"/>
    </source>
</evidence>
<accession>A0A5R9DX34</accession>
<dbReference type="Pfam" id="PF12833">
    <property type="entry name" value="HTH_18"/>
    <property type="match status" value="1"/>
</dbReference>
<dbReference type="InterPro" id="IPR018062">
    <property type="entry name" value="HTH_AraC-typ_CS"/>
</dbReference>
<dbReference type="Gene3D" id="1.10.10.60">
    <property type="entry name" value="Homeodomain-like"/>
    <property type="match status" value="1"/>
</dbReference>
<dbReference type="OrthoDB" id="9799345at2"/>
<dbReference type="EMBL" id="VAWE01000001">
    <property type="protein sequence ID" value="TLQ42211.1"/>
    <property type="molecule type" value="Genomic_DNA"/>
</dbReference>
<dbReference type="Pfam" id="PF14525">
    <property type="entry name" value="AraC_binding_2"/>
    <property type="match status" value="1"/>
</dbReference>
<dbReference type="InterPro" id="IPR009057">
    <property type="entry name" value="Homeodomain-like_sf"/>
</dbReference>
<evidence type="ECO:0000259" key="4">
    <source>
        <dbReference type="PROSITE" id="PS01124"/>
    </source>
</evidence>
<dbReference type="PROSITE" id="PS01124">
    <property type="entry name" value="HTH_ARAC_FAMILY_2"/>
    <property type="match status" value="1"/>
</dbReference>
<dbReference type="AlphaFoldDB" id="A0A5R9DX34"/>
<keyword evidence="1" id="KW-0805">Transcription regulation</keyword>
<dbReference type="RefSeq" id="WP_138051619.1">
    <property type="nucleotide sequence ID" value="NZ_VAWE01000001.1"/>
</dbReference>
<dbReference type="Proteomes" id="UP000305921">
    <property type="component" value="Unassembled WGS sequence"/>
</dbReference>
<organism evidence="5 6">
    <name type="scientific">Streptomyces marianii</name>
    <dbReference type="NCBI Taxonomy" id="1817406"/>
    <lineage>
        <taxon>Bacteria</taxon>
        <taxon>Bacillati</taxon>
        <taxon>Actinomycetota</taxon>
        <taxon>Actinomycetes</taxon>
        <taxon>Kitasatosporales</taxon>
        <taxon>Streptomycetaceae</taxon>
        <taxon>Streptomyces</taxon>
    </lineage>
</organism>
<dbReference type="PANTHER" id="PTHR46796">
    <property type="entry name" value="HTH-TYPE TRANSCRIPTIONAL ACTIVATOR RHAS-RELATED"/>
    <property type="match status" value="1"/>
</dbReference>
<evidence type="ECO:0000313" key="5">
    <source>
        <dbReference type="EMBL" id="TLQ42211.1"/>
    </source>
</evidence>
<reference evidence="5 6" key="1">
    <citation type="submission" date="2019-05" db="EMBL/GenBank/DDBJ databases">
        <title>Streptomyces marianii sp. nov., a novel marine actinomycete from southern coast of India.</title>
        <authorList>
            <person name="Iniyan A.M."/>
            <person name="Wink J."/>
            <person name="Ramprasad E."/>
            <person name="Ramana C.V."/>
            <person name="Bunk B."/>
            <person name="Sproer C."/>
            <person name="Joseph F.-J.R.S."/>
            <person name="Vincent S.G.P."/>
        </authorList>
    </citation>
    <scope>NUCLEOTIDE SEQUENCE [LARGE SCALE GENOMIC DNA]</scope>
    <source>
        <strain evidence="5 6">ICN19</strain>
    </source>
</reference>
<gene>
    <name evidence="5" type="ORF">FEF34_02265</name>
</gene>
<keyword evidence="3" id="KW-0804">Transcription</keyword>
<evidence type="ECO:0000256" key="3">
    <source>
        <dbReference type="ARBA" id="ARBA00023163"/>
    </source>
</evidence>
<protein>
    <submittedName>
        <fullName evidence="5">Helix-turn-helix domain-containing protein</fullName>
    </submittedName>
</protein>
<sequence length="313" mass="35370">MVEQTTADVEPRERADSWSEQVDFHHTRLDFRYARPDSFSGEMTSQRSDTYDLITWRSDRVEYERTPRLVRQAPAPDYRFVFPLEGELTLRQDGRQVRLTPGRGRLMTLDAPFELLHDSTLRGVILSIPACEIEGPLNRKAPLDTGVDLSTGLGRVLHGMVVGLHDERTRLDATQFDAVTDRAVELLCMLAAGDDRPDVPDHLAEVEAVVRRYARGHAADPGLTGTSMARALGWSLRQVQLALQRAGTTPRELIREERLRVVRDRLQCAEYAHMTISELACAMGFSSASALSTAFRQRFGTSPRELRRRHPHV</sequence>
<evidence type="ECO:0000256" key="2">
    <source>
        <dbReference type="ARBA" id="ARBA00023125"/>
    </source>
</evidence>
<name>A0A5R9DX34_9ACTN</name>